<dbReference type="EMBL" id="CP036269">
    <property type="protein sequence ID" value="QDT44059.1"/>
    <property type="molecule type" value="Genomic_DNA"/>
</dbReference>
<evidence type="ECO:0000313" key="2">
    <source>
        <dbReference type="Proteomes" id="UP000317171"/>
    </source>
</evidence>
<keyword evidence="2" id="KW-1185">Reference proteome</keyword>
<reference evidence="1 2" key="1">
    <citation type="submission" date="2019-02" db="EMBL/GenBank/DDBJ databases">
        <title>Deep-cultivation of Planctomycetes and their phenomic and genomic characterization uncovers novel biology.</title>
        <authorList>
            <person name="Wiegand S."/>
            <person name="Jogler M."/>
            <person name="Boedeker C."/>
            <person name="Pinto D."/>
            <person name="Vollmers J."/>
            <person name="Rivas-Marin E."/>
            <person name="Kohn T."/>
            <person name="Peeters S.H."/>
            <person name="Heuer A."/>
            <person name="Rast P."/>
            <person name="Oberbeckmann S."/>
            <person name="Bunk B."/>
            <person name="Jeske O."/>
            <person name="Meyerdierks A."/>
            <person name="Storesund J.E."/>
            <person name="Kallscheuer N."/>
            <person name="Luecker S."/>
            <person name="Lage O.M."/>
            <person name="Pohl T."/>
            <person name="Merkel B.J."/>
            <person name="Hornburger P."/>
            <person name="Mueller R.-W."/>
            <person name="Bruemmer F."/>
            <person name="Labrenz M."/>
            <person name="Spormann A.M."/>
            <person name="Op den Camp H."/>
            <person name="Overmann J."/>
            <person name="Amann R."/>
            <person name="Jetten M.S.M."/>
            <person name="Mascher T."/>
            <person name="Medema M.H."/>
            <person name="Devos D.P."/>
            <person name="Kaster A.-K."/>
            <person name="Ovreas L."/>
            <person name="Rohde M."/>
            <person name="Galperin M.Y."/>
            <person name="Jogler C."/>
        </authorList>
    </citation>
    <scope>NUCLEOTIDE SEQUENCE [LARGE SCALE GENOMIC DNA]</scope>
    <source>
        <strain evidence="1 2">Pan241w</strain>
    </source>
</reference>
<name>A0A517RJL3_9PLAN</name>
<dbReference type="KEGG" id="gaz:Pan241w_41640"/>
<dbReference type="AlphaFoldDB" id="A0A517RJL3"/>
<gene>
    <name evidence="1" type="ORF">Pan241w_41640</name>
</gene>
<organism evidence="1 2">
    <name type="scientific">Gimesia alba</name>
    <dbReference type="NCBI Taxonomy" id="2527973"/>
    <lineage>
        <taxon>Bacteria</taxon>
        <taxon>Pseudomonadati</taxon>
        <taxon>Planctomycetota</taxon>
        <taxon>Planctomycetia</taxon>
        <taxon>Planctomycetales</taxon>
        <taxon>Planctomycetaceae</taxon>
        <taxon>Gimesia</taxon>
    </lineage>
</organism>
<sequence>MFCFCKIICWFAARCVRPGFVLGFVSGLTRGWNENTKSVMQIICRGVRWSRGKEILMWYERGLAVCLKKRRVDRTVSEMRRCVSTRITFEGFQLKNRSKTSGFLQVRLKPLSQFHLNQQCSRARRITRVIAGGARESSRKYPADHHRFLCQFI</sequence>
<protein>
    <submittedName>
        <fullName evidence="1">Uncharacterized protein</fullName>
    </submittedName>
</protein>
<proteinExistence type="predicted"/>
<evidence type="ECO:0000313" key="1">
    <source>
        <dbReference type="EMBL" id="QDT44059.1"/>
    </source>
</evidence>
<dbReference type="Proteomes" id="UP000317171">
    <property type="component" value="Chromosome"/>
</dbReference>
<accession>A0A517RJL3</accession>